<feature type="compositionally biased region" description="Low complexity" evidence="1">
    <location>
        <begin position="48"/>
        <end position="71"/>
    </location>
</feature>
<gene>
    <name evidence="2" type="ORF">MOQ_003962</name>
</gene>
<evidence type="ECO:0000256" key="1">
    <source>
        <dbReference type="SAM" id="MobiDB-lite"/>
    </source>
</evidence>
<protein>
    <submittedName>
        <fullName evidence="2">Uncharacterized protein</fullName>
    </submittedName>
</protein>
<feature type="non-terminal residue" evidence="2">
    <location>
        <position position="276"/>
    </location>
</feature>
<name>K2NTD1_TRYCR</name>
<feature type="region of interest" description="Disordered" evidence="1">
    <location>
        <begin position="257"/>
        <end position="276"/>
    </location>
</feature>
<dbReference type="AlphaFoldDB" id="K2NTD1"/>
<evidence type="ECO:0000313" key="2">
    <source>
        <dbReference type="EMBL" id="EKF32192.1"/>
    </source>
</evidence>
<comment type="caution">
    <text evidence="2">The sequence shown here is derived from an EMBL/GenBank/DDBJ whole genome shotgun (WGS) entry which is preliminary data.</text>
</comment>
<dbReference type="Proteomes" id="UP000007350">
    <property type="component" value="Unassembled WGS sequence"/>
</dbReference>
<evidence type="ECO:0000313" key="3">
    <source>
        <dbReference type="Proteomes" id="UP000007350"/>
    </source>
</evidence>
<reference evidence="2 3" key="1">
    <citation type="journal article" date="2012" name="BMC Genomics">
        <title>Comparative genomic analysis of human infective Trypanosoma cruzi lineages with the bat-restricted subspecies T. cruzi marinkellei.</title>
        <authorList>
            <person name="Franzen O."/>
            <person name="Talavera-Lopez C."/>
            <person name="Ochaya S."/>
            <person name="Butler C.E."/>
            <person name="Messenger L.A."/>
            <person name="Lewis M.D."/>
            <person name="Llewellyn M.S."/>
            <person name="Marinkelle C.J."/>
            <person name="Tyler K.M."/>
            <person name="Miles M.A."/>
            <person name="Andersson B."/>
        </authorList>
    </citation>
    <scope>NUCLEOTIDE SEQUENCE [LARGE SCALE GENOMIC DNA]</scope>
    <source>
        <strain evidence="2 3">B7</strain>
    </source>
</reference>
<proteinExistence type="predicted"/>
<dbReference type="EMBL" id="AHKC01010191">
    <property type="protein sequence ID" value="EKF32192.1"/>
    <property type="molecule type" value="Genomic_DNA"/>
</dbReference>
<sequence length="276" mass="29739">MGAVQQSKKIVRRSSPLPRSSHSHSHCYCHSFPSGPHRHATLTSTRTPPAQASGSSGPPSTRSPSCAAAAPQRPPPPPPVKQLRVLHYHERNAQRVLAHVLHALQPHADQVSRHALHLVVLVVVADPAILSIHRLVLQEAAKKCQVCGRPKCAEAAATLTPSRLSAPSTRSHTRAVLGNRKRSPTHNTCINTQQQQCHPGCTAREIYAHRTPTTAGKKGQGASKNRAVSLTSLCPDKFALRLSAGCGRLVFHTHREAQRTPSAPLRVHSAGRPVTL</sequence>
<organism evidence="2 3">
    <name type="scientific">Trypanosoma cruzi marinkellei</name>
    <dbReference type="NCBI Taxonomy" id="85056"/>
    <lineage>
        <taxon>Eukaryota</taxon>
        <taxon>Discoba</taxon>
        <taxon>Euglenozoa</taxon>
        <taxon>Kinetoplastea</taxon>
        <taxon>Metakinetoplastina</taxon>
        <taxon>Trypanosomatida</taxon>
        <taxon>Trypanosomatidae</taxon>
        <taxon>Trypanosoma</taxon>
        <taxon>Schizotrypanum</taxon>
    </lineage>
</organism>
<keyword evidence="3" id="KW-1185">Reference proteome</keyword>
<feature type="region of interest" description="Disordered" evidence="1">
    <location>
        <begin position="1"/>
        <end position="80"/>
    </location>
</feature>
<accession>K2NTD1</accession>